<dbReference type="PANTHER" id="PTHR24251">
    <property type="entry name" value="OVOCHYMASE-RELATED"/>
    <property type="match status" value="1"/>
</dbReference>
<dbReference type="Proteomes" id="UP000198287">
    <property type="component" value="Unassembled WGS sequence"/>
</dbReference>
<keyword evidence="4" id="KW-0732">Signal</keyword>
<comment type="caution">
    <text evidence="3">Lacks conserved residue(s) required for the propagation of feature annotation.</text>
</comment>
<dbReference type="InterPro" id="IPR000859">
    <property type="entry name" value="CUB_dom"/>
</dbReference>
<accession>A0A226CV85</accession>
<dbReference type="InterPro" id="IPR035914">
    <property type="entry name" value="Sperma_CUB_dom_sf"/>
</dbReference>
<feature type="chain" id="PRO_5012058942" evidence="4">
    <location>
        <begin position="20"/>
        <end position="227"/>
    </location>
</feature>
<protein>
    <submittedName>
        <fullName evidence="6">Tolloid-like protein 2</fullName>
    </submittedName>
</protein>
<evidence type="ECO:0000259" key="5">
    <source>
        <dbReference type="PROSITE" id="PS01180"/>
    </source>
</evidence>
<feature type="domain" description="CUB" evidence="5">
    <location>
        <begin position="116"/>
        <end position="227"/>
    </location>
</feature>
<evidence type="ECO:0000256" key="2">
    <source>
        <dbReference type="ARBA" id="ARBA00023157"/>
    </source>
</evidence>
<dbReference type="PROSITE" id="PS01180">
    <property type="entry name" value="CUB"/>
    <property type="match status" value="1"/>
</dbReference>
<organism evidence="6 7">
    <name type="scientific">Folsomia candida</name>
    <name type="common">Springtail</name>
    <dbReference type="NCBI Taxonomy" id="158441"/>
    <lineage>
        <taxon>Eukaryota</taxon>
        <taxon>Metazoa</taxon>
        <taxon>Ecdysozoa</taxon>
        <taxon>Arthropoda</taxon>
        <taxon>Hexapoda</taxon>
        <taxon>Collembola</taxon>
        <taxon>Entomobryomorpha</taxon>
        <taxon>Isotomoidea</taxon>
        <taxon>Isotomidae</taxon>
        <taxon>Proisotominae</taxon>
        <taxon>Folsomia</taxon>
    </lineage>
</organism>
<feature type="signal peptide" evidence="4">
    <location>
        <begin position="1"/>
        <end position="19"/>
    </location>
</feature>
<reference evidence="6 7" key="1">
    <citation type="submission" date="2015-12" db="EMBL/GenBank/DDBJ databases">
        <title>The genome of Folsomia candida.</title>
        <authorList>
            <person name="Faddeeva A."/>
            <person name="Derks M.F."/>
            <person name="Anvar Y."/>
            <person name="Smit S."/>
            <person name="Van Straalen N."/>
            <person name="Roelofs D."/>
        </authorList>
    </citation>
    <scope>NUCLEOTIDE SEQUENCE [LARGE SCALE GENOMIC DNA]</scope>
    <source>
        <strain evidence="6 7">VU population</strain>
        <tissue evidence="6">Whole body</tissue>
    </source>
</reference>
<evidence type="ECO:0000313" key="7">
    <source>
        <dbReference type="Proteomes" id="UP000198287"/>
    </source>
</evidence>
<comment type="caution">
    <text evidence="6">The sequence shown here is derived from an EMBL/GenBank/DDBJ whole genome shotgun (WGS) entry which is preliminary data.</text>
</comment>
<evidence type="ECO:0000256" key="1">
    <source>
        <dbReference type="ARBA" id="ARBA00022737"/>
    </source>
</evidence>
<dbReference type="SUPFAM" id="SSF49854">
    <property type="entry name" value="Spermadhesin, CUB domain"/>
    <property type="match status" value="1"/>
</dbReference>
<keyword evidence="7" id="KW-1185">Reference proteome</keyword>
<evidence type="ECO:0000313" key="6">
    <source>
        <dbReference type="EMBL" id="OXA36913.1"/>
    </source>
</evidence>
<gene>
    <name evidence="6" type="ORF">Fcan01_28342</name>
</gene>
<keyword evidence="1" id="KW-0677">Repeat</keyword>
<dbReference type="SMART" id="SM00042">
    <property type="entry name" value="CUB"/>
    <property type="match status" value="1"/>
</dbReference>
<dbReference type="Gene3D" id="2.60.120.290">
    <property type="entry name" value="Spermadhesin, CUB domain"/>
    <property type="match status" value="1"/>
</dbReference>
<dbReference type="CDD" id="cd00041">
    <property type="entry name" value="CUB"/>
    <property type="match status" value="1"/>
</dbReference>
<dbReference type="AlphaFoldDB" id="A0A226CV85"/>
<keyword evidence="2" id="KW-1015">Disulfide bond</keyword>
<name>A0A226CV85_FOLCA</name>
<proteinExistence type="predicted"/>
<dbReference type="Pfam" id="PF00431">
    <property type="entry name" value="CUB"/>
    <property type="match status" value="1"/>
</dbReference>
<sequence>MNSSLIILVIASCFAVVAAAPQPKQEHPEDPVPTVNVTTCGGLVDATSATIEFQLGGSIRADMRCVWIVRAPYFTKRFNLVSSGLKESDGLYFTPQSKDGLGTSQKLGSNWNTDLTGYAVLATTKGNLTYPINGGNYRSFENALFPIAPTVPGQPTLRFTRVDLEVHSSCLYDSIKTYNWFNGEYRQVSMICGNIIPPSVTLQDGLGFVLFVSDINNERTGFEFAYE</sequence>
<dbReference type="EMBL" id="LNIX01000069">
    <property type="protein sequence ID" value="OXA36913.1"/>
    <property type="molecule type" value="Genomic_DNA"/>
</dbReference>
<evidence type="ECO:0000256" key="3">
    <source>
        <dbReference type="PROSITE-ProRule" id="PRU00059"/>
    </source>
</evidence>
<dbReference type="OrthoDB" id="6366701at2759"/>
<evidence type="ECO:0000256" key="4">
    <source>
        <dbReference type="SAM" id="SignalP"/>
    </source>
</evidence>